<dbReference type="AlphaFoldDB" id="A0A0D0GEY2"/>
<comment type="caution">
    <text evidence="2">The sequence shown here is derived from an EMBL/GenBank/DDBJ whole genome shotgun (WGS) entry which is preliminary data.</text>
</comment>
<evidence type="ECO:0000256" key="1">
    <source>
        <dbReference type="ARBA" id="ARBA00007613"/>
    </source>
</evidence>
<sequence length="463" mass="52203">MHLLKKTAGIIILLIPFLRLSAQQNHPPLKLSELLVSVSDQAPSLQADSSVINIRRSIAEDTKYNWLPAVKLNYQSDIGTNNSVPGAYFGFGIVPSNSGGIRSSNISSTALSNLGIASMEWEIYNFGGYKAQNKVAGSDVKVVQDQYRLSKYQLQASVIENYLQLYYFENLLHIQEDNIKRNEQIRNSIQSLAKSGIRAGVDTSIAEAELSKSRLIQIELNNKFRQIQLQLSALSGIPYQKIIADTTIIEPLRNITGRLTAEQNTSISHPLINYYESLYQNSKEKENLVRKTYLPKIMIEGAVWGRGSSITANNQFDALNQGWGFSRTNYLVGIGVSYNLTDLKRKQLKLNTQRNTSIYEEKRLRTQKVNLKTNIDQADAELKTSVDRLNEIPHQLSAANAAYRQKYSLYKNGLIDLIELNIAQNLLYRAEADYATARYSFLHAVFEQAITRNQVQSLITTLK</sequence>
<dbReference type="Proteomes" id="UP000032049">
    <property type="component" value="Unassembled WGS sequence"/>
</dbReference>
<comment type="similarity">
    <text evidence="1">Belongs to the outer membrane factor (OMF) (TC 1.B.17) family.</text>
</comment>
<dbReference type="RefSeq" id="WP_041886782.1">
    <property type="nucleotide sequence ID" value="NZ_CP157278.1"/>
</dbReference>
<dbReference type="EMBL" id="JXRA01000139">
    <property type="protein sequence ID" value="KIO74750.1"/>
    <property type="molecule type" value="Genomic_DNA"/>
</dbReference>
<dbReference type="InterPro" id="IPR003423">
    <property type="entry name" value="OMP_efflux"/>
</dbReference>
<dbReference type="InterPro" id="IPR010131">
    <property type="entry name" value="MdtP/NodT-like"/>
</dbReference>
<dbReference type="GO" id="GO:0015562">
    <property type="term" value="F:efflux transmembrane transporter activity"/>
    <property type="evidence" value="ECO:0007669"/>
    <property type="project" value="InterPro"/>
</dbReference>
<evidence type="ECO:0000313" key="3">
    <source>
        <dbReference type="Proteomes" id="UP000032049"/>
    </source>
</evidence>
<reference evidence="2 3" key="1">
    <citation type="submission" date="2015-01" db="EMBL/GenBank/DDBJ databases">
        <title>Draft genome sequence of Pedobacter sp. NL19 isolated from sludge of an effluent treatment pond in an abandoned uranium mine.</title>
        <authorList>
            <person name="Santos T."/>
            <person name="Caetano T."/>
            <person name="Covas C."/>
            <person name="Cruz A."/>
            <person name="Mendo S."/>
        </authorList>
    </citation>
    <scope>NUCLEOTIDE SEQUENCE [LARGE SCALE GENOMIC DNA]</scope>
    <source>
        <strain evidence="2 3">NL19</strain>
    </source>
</reference>
<keyword evidence="3" id="KW-1185">Reference proteome</keyword>
<dbReference type="Pfam" id="PF02321">
    <property type="entry name" value="OEP"/>
    <property type="match status" value="2"/>
</dbReference>
<dbReference type="PANTHER" id="PTHR30203">
    <property type="entry name" value="OUTER MEMBRANE CATION EFFLUX PROTEIN"/>
    <property type="match status" value="1"/>
</dbReference>
<name>A0A0D0GEY2_9SPHI</name>
<dbReference type="Gene3D" id="1.20.1600.10">
    <property type="entry name" value="Outer membrane efflux proteins (OEP)"/>
    <property type="match status" value="1"/>
</dbReference>
<dbReference type="SUPFAM" id="SSF56954">
    <property type="entry name" value="Outer membrane efflux proteins (OEP)"/>
    <property type="match status" value="1"/>
</dbReference>
<accession>A0A0D0GEY2</accession>
<dbReference type="STRING" id="1503925.TH53_24615"/>
<dbReference type="OrthoDB" id="654853at2"/>
<gene>
    <name evidence="2" type="ORF">TH53_24615</name>
</gene>
<protein>
    <submittedName>
        <fullName evidence="2">Transporter</fullName>
    </submittedName>
</protein>
<evidence type="ECO:0000313" key="2">
    <source>
        <dbReference type="EMBL" id="KIO74750.1"/>
    </source>
</evidence>
<proteinExistence type="inferred from homology"/>
<organism evidence="2 3">
    <name type="scientific">Pedobacter lusitanus</name>
    <dbReference type="NCBI Taxonomy" id="1503925"/>
    <lineage>
        <taxon>Bacteria</taxon>
        <taxon>Pseudomonadati</taxon>
        <taxon>Bacteroidota</taxon>
        <taxon>Sphingobacteriia</taxon>
        <taxon>Sphingobacteriales</taxon>
        <taxon>Sphingobacteriaceae</taxon>
        <taxon>Pedobacter</taxon>
    </lineage>
</organism>